<evidence type="ECO:0000313" key="11">
    <source>
        <dbReference type="EMBL" id="KRM19088.1"/>
    </source>
</evidence>
<evidence type="ECO:0000256" key="9">
    <source>
        <dbReference type="SAM" id="Coils"/>
    </source>
</evidence>
<dbReference type="InterPro" id="IPR011922">
    <property type="entry name" value="Cell_div_FtsL"/>
</dbReference>
<evidence type="ECO:0000256" key="10">
    <source>
        <dbReference type="SAM" id="MobiDB-lite"/>
    </source>
</evidence>
<dbReference type="RefSeq" id="WP_025021646.1">
    <property type="nucleotide sequence ID" value="NZ_AZGD01000090.1"/>
</dbReference>
<dbReference type="AlphaFoldDB" id="A0A0R1WMI5"/>
<keyword evidence="3 7" id="KW-0812">Transmembrane</keyword>
<organism evidence="11 12">
    <name type="scientific">Ligilactobacillus hayakitensis DSM 18933 = JCM 14209</name>
    <dbReference type="NCBI Taxonomy" id="1423755"/>
    <lineage>
        <taxon>Bacteria</taxon>
        <taxon>Bacillati</taxon>
        <taxon>Bacillota</taxon>
        <taxon>Bacilli</taxon>
        <taxon>Lactobacillales</taxon>
        <taxon>Lactobacillaceae</taxon>
        <taxon>Ligilactobacillus</taxon>
    </lineage>
</organism>
<keyword evidence="4 7" id="KW-1133">Transmembrane helix</keyword>
<evidence type="ECO:0000256" key="5">
    <source>
        <dbReference type="ARBA" id="ARBA00023136"/>
    </source>
</evidence>
<accession>A0A0R1WMI5</accession>
<evidence type="ECO:0000256" key="7">
    <source>
        <dbReference type="HAMAP-Rule" id="MF_00910"/>
    </source>
</evidence>
<dbReference type="Pfam" id="PF04977">
    <property type="entry name" value="DivIC"/>
    <property type="match status" value="1"/>
</dbReference>
<keyword evidence="12" id="KW-1185">Reference proteome</keyword>
<comment type="similarity">
    <text evidence="7">Belongs to the FtsL family.</text>
</comment>
<comment type="function">
    <text evidence="7">Essential cell division protein.</text>
</comment>
<protein>
    <recommendedName>
        <fullName evidence="7 8">Cell division protein FtsL</fullName>
    </recommendedName>
</protein>
<keyword evidence="9" id="KW-0175">Coiled coil</keyword>
<dbReference type="EMBL" id="AZGD01000090">
    <property type="protein sequence ID" value="KRM19088.1"/>
    <property type="molecule type" value="Genomic_DNA"/>
</dbReference>
<dbReference type="InterPro" id="IPR007060">
    <property type="entry name" value="FtsL/DivIC"/>
</dbReference>
<dbReference type="GO" id="GO:0043093">
    <property type="term" value="P:FtsZ-dependent cytokinesis"/>
    <property type="evidence" value="ECO:0007669"/>
    <property type="project" value="UniProtKB-UniRule"/>
</dbReference>
<evidence type="ECO:0000256" key="2">
    <source>
        <dbReference type="ARBA" id="ARBA00022618"/>
    </source>
</evidence>
<comment type="caution">
    <text evidence="11">The sequence shown here is derived from an EMBL/GenBank/DDBJ whole genome shotgun (WGS) entry which is preliminary data.</text>
</comment>
<sequence>MAQVASQLQQQRQQQQEQKNVSNSNSVLLHKKLLIPTYASIVWIGLMTVGVIASNVGLTNAQLELQRKTTQISQINNKNSDLKQEISELSNYSRLEKVADTSGLTLNNKNIRNVTK</sequence>
<dbReference type="STRING" id="1423755.FC40_GL000877"/>
<evidence type="ECO:0000256" key="6">
    <source>
        <dbReference type="ARBA" id="ARBA00023306"/>
    </source>
</evidence>
<comment type="subcellular location">
    <subcellularLocation>
        <location evidence="7">Cell membrane</location>
        <topology evidence="7">Single-pass type II membrane protein</topology>
    </subcellularLocation>
    <text evidence="7">Localizes to the division septum where it forms a ring structure.</text>
</comment>
<evidence type="ECO:0000256" key="8">
    <source>
        <dbReference type="NCBIfam" id="TIGR02209"/>
    </source>
</evidence>
<dbReference type="NCBIfam" id="TIGR02209">
    <property type="entry name" value="ftsL_broad"/>
    <property type="match status" value="1"/>
</dbReference>
<dbReference type="OrthoDB" id="2325224at2"/>
<dbReference type="GO" id="GO:0005886">
    <property type="term" value="C:plasma membrane"/>
    <property type="evidence" value="ECO:0007669"/>
    <property type="project" value="UniProtKB-SubCell"/>
</dbReference>
<dbReference type="eggNOG" id="COG4839">
    <property type="taxonomic scope" value="Bacteria"/>
</dbReference>
<dbReference type="GO" id="GO:0032153">
    <property type="term" value="C:cell division site"/>
    <property type="evidence" value="ECO:0007669"/>
    <property type="project" value="UniProtKB-UniRule"/>
</dbReference>
<evidence type="ECO:0000256" key="4">
    <source>
        <dbReference type="ARBA" id="ARBA00022989"/>
    </source>
</evidence>
<keyword evidence="1 7" id="KW-1003">Cell membrane</keyword>
<reference evidence="11 12" key="1">
    <citation type="journal article" date="2015" name="Genome Announc.">
        <title>Expanding the biotechnology potential of lactobacilli through comparative genomics of 213 strains and associated genera.</title>
        <authorList>
            <person name="Sun Z."/>
            <person name="Harris H.M."/>
            <person name="McCann A."/>
            <person name="Guo C."/>
            <person name="Argimon S."/>
            <person name="Zhang W."/>
            <person name="Yang X."/>
            <person name="Jeffery I.B."/>
            <person name="Cooney J.C."/>
            <person name="Kagawa T.F."/>
            <person name="Liu W."/>
            <person name="Song Y."/>
            <person name="Salvetti E."/>
            <person name="Wrobel A."/>
            <person name="Rasinkangas P."/>
            <person name="Parkhill J."/>
            <person name="Rea M.C."/>
            <person name="O'Sullivan O."/>
            <person name="Ritari J."/>
            <person name="Douillard F.P."/>
            <person name="Paul Ross R."/>
            <person name="Yang R."/>
            <person name="Briner A.E."/>
            <person name="Felis G.E."/>
            <person name="de Vos W.M."/>
            <person name="Barrangou R."/>
            <person name="Klaenhammer T.R."/>
            <person name="Caufield P.W."/>
            <person name="Cui Y."/>
            <person name="Zhang H."/>
            <person name="O'Toole P.W."/>
        </authorList>
    </citation>
    <scope>NUCLEOTIDE SEQUENCE [LARGE SCALE GENOMIC DNA]</scope>
    <source>
        <strain evidence="11 12">DSM 18933</strain>
    </source>
</reference>
<dbReference type="Proteomes" id="UP000051054">
    <property type="component" value="Unassembled WGS sequence"/>
</dbReference>
<evidence type="ECO:0000313" key="12">
    <source>
        <dbReference type="Proteomes" id="UP000051054"/>
    </source>
</evidence>
<name>A0A0R1WMI5_9LACO</name>
<evidence type="ECO:0000256" key="3">
    <source>
        <dbReference type="ARBA" id="ARBA00022692"/>
    </source>
</evidence>
<keyword evidence="5 7" id="KW-0472">Membrane</keyword>
<evidence type="ECO:0000256" key="1">
    <source>
        <dbReference type="ARBA" id="ARBA00022475"/>
    </source>
</evidence>
<dbReference type="HAMAP" id="MF_00910">
    <property type="entry name" value="FtsL"/>
    <property type="match status" value="1"/>
</dbReference>
<dbReference type="PATRIC" id="fig|1423755.3.peg.931"/>
<keyword evidence="6 7" id="KW-0131">Cell cycle</keyword>
<feature type="transmembrane region" description="Helical" evidence="7">
    <location>
        <begin position="33"/>
        <end position="58"/>
    </location>
</feature>
<feature type="coiled-coil region" evidence="9">
    <location>
        <begin position="58"/>
        <end position="92"/>
    </location>
</feature>
<keyword evidence="2 7" id="KW-0132">Cell division</keyword>
<proteinExistence type="inferred from homology"/>
<feature type="region of interest" description="Disordered" evidence="10">
    <location>
        <begin position="1"/>
        <end position="23"/>
    </location>
</feature>
<gene>
    <name evidence="7" type="primary">ftsL</name>
    <name evidence="11" type="ORF">FC40_GL000877</name>
</gene>